<dbReference type="InterPro" id="IPR003599">
    <property type="entry name" value="Ig_sub"/>
</dbReference>
<dbReference type="SMART" id="SM00409">
    <property type="entry name" value="IG"/>
    <property type="match status" value="1"/>
</dbReference>
<dbReference type="Pfam" id="PF07686">
    <property type="entry name" value="V-set"/>
    <property type="match status" value="1"/>
</dbReference>
<protein>
    <recommendedName>
        <fullName evidence="1">Ig-like domain-containing protein</fullName>
    </recommendedName>
</protein>
<dbReference type="InterPro" id="IPR013106">
    <property type="entry name" value="Ig_V-set"/>
</dbReference>
<dbReference type="AlphaFoldDB" id="A0A5N3ULK4"/>
<accession>A0A5N3ULK4</accession>
<dbReference type="PROSITE" id="PS50835">
    <property type="entry name" value="IG_LIKE"/>
    <property type="match status" value="1"/>
</dbReference>
<dbReference type="Proteomes" id="UP000326458">
    <property type="component" value="Unassembled WGS sequence"/>
</dbReference>
<dbReference type="SUPFAM" id="SSF48726">
    <property type="entry name" value="Immunoglobulin"/>
    <property type="match status" value="1"/>
</dbReference>
<dbReference type="EMBL" id="VCEA01008792">
    <property type="protein sequence ID" value="KAB0337506.1"/>
    <property type="molecule type" value="Genomic_DNA"/>
</dbReference>
<comment type="caution">
    <text evidence="2">The sequence shown here is derived from an EMBL/GenBank/DDBJ whole genome shotgun (WGS) entry which is preliminary data.</text>
</comment>
<sequence>MKRGRSDVGTLCSAVGPQTAGRPDHIYHGLAPLLLTLVCFSTGSWAQVLLTELSSVSGSLCQRVSITCSGSSSNVGCGNNVDWYQQLPGSAPRTLIYRATSRASGVPDRFSSSKSGNTATLTISLLQAEDEADYYCASVDSSSYHGTVVQAREEVRQKPALPQVMGRQGLNHLLP</sequence>
<dbReference type="InterPro" id="IPR036179">
    <property type="entry name" value="Ig-like_dom_sf"/>
</dbReference>
<evidence type="ECO:0000313" key="2">
    <source>
        <dbReference type="EMBL" id="KAB0337506.1"/>
    </source>
</evidence>
<dbReference type="PANTHER" id="PTHR23267">
    <property type="entry name" value="IMMUNOGLOBULIN LIGHT CHAIN"/>
    <property type="match status" value="1"/>
</dbReference>
<dbReference type="InterPro" id="IPR007110">
    <property type="entry name" value="Ig-like_dom"/>
</dbReference>
<proteinExistence type="predicted"/>
<dbReference type="InterPro" id="IPR050150">
    <property type="entry name" value="IgV_Light_Chain"/>
</dbReference>
<evidence type="ECO:0000259" key="1">
    <source>
        <dbReference type="PROSITE" id="PS50835"/>
    </source>
</evidence>
<feature type="domain" description="Ig-like" evidence="1">
    <location>
        <begin position="32"/>
        <end position="149"/>
    </location>
</feature>
<dbReference type="InterPro" id="IPR013783">
    <property type="entry name" value="Ig-like_fold"/>
</dbReference>
<evidence type="ECO:0000313" key="3">
    <source>
        <dbReference type="Proteomes" id="UP000326458"/>
    </source>
</evidence>
<reference evidence="2 3" key="1">
    <citation type="submission" date="2019-06" db="EMBL/GenBank/DDBJ databases">
        <title>Discovery of a novel chromosome fission-fusion reversal in muntjac.</title>
        <authorList>
            <person name="Mudd A.B."/>
            <person name="Bredeson J.V."/>
            <person name="Baum R."/>
            <person name="Hockemeyer D."/>
            <person name="Rokhsar D.S."/>
        </authorList>
    </citation>
    <scope>NUCLEOTIDE SEQUENCE [LARGE SCALE GENOMIC DNA]</scope>
    <source>
        <strain evidence="2">UTSW_UCB_Mm</strain>
        <tissue evidence="2">Fibroblast cell line</tissue>
    </source>
</reference>
<organism evidence="2 3">
    <name type="scientific">Muntiacus muntjak</name>
    <name type="common">Barking deer</name>
    <name type="synonym">Indian muntjac</name>
    <dbReference type="NCBI Taxonomy" id="9888"/>
    <lineage>
        <taxon>Eukaryota</taxon>
        <taxon>Metazoa</taxon>
        <taxon>Chordata</taxon>
        <taxon>Craniata</taxon>
        <taxon>Vertebrata</taxon>
        <taxon>Euteleostomi</taxon>
        <taxon>Mammalia</taxon>
        <taxon>Eutheria</taxon>
        <taxon>Laurasiatheria</taxon>
        <taxon>Artiodactyla</taxon>
        <taxon>Ruminantia</taxon>
        <taxon>Pecora</taxon>
        <taxon>Cervidae</taxon>
        <taxon>Muntiacinae</taxon>
        <taxon>Muntiacus</taxon>
    </lineage>
</organism>
<keyword evidence="3" id="KW-1185">Reference proteome</keyword>
<gene>
    <name evidence="2" type="ORF">FD754_025145</name>
</gene>
<dbReference type="Gene3D" id="2.60.40.10">
    <property type="entry name" value="Immunoglobulins"/>
    <property type="match status" value="1"/>
</dbReference>
<name>A0A5N3ULK4_MUNMU</name>
<dbReference type="SMART" id="SM00406">
    <property type="entry name" value="IGv"/>
    <property type="match status" value="1"/>
</dbReference>